<reference evidence="2 3" key="1">
    <citation type="journal article" date="2020" name="bioRxiv">
        <title>Metabolic contributions of an alphaproteobacterial endosymbiont in the apicomplexan Cardiosporidium cionae.</title>
        <authorList>
            <person name="Hunter E.S."/>
            <person name="Paight C.J."/>
            <person name="Lane C.E."/>
        </authorList>
    </citation>
    <scope>NUCLEOTIDE SEQUENCE [LARGE SCALE GENOMIC DNA]</scope>
    <source>
        <strain evidence="2">ESH_2018</strain>
    </source>
</reference>
<dbReference type="EMBL" id="JADAQX010000183">
    <property type="protein sequence ID" value="KAF8821412.1"/>
    <property type="molecule type" value="Genomic_DNA"/>
</dbReference>
<feature type="domain" description="Dynein heavy chain linker" evidence="1">
    <location>
        <begin position="139"/>
        <end position="401"/>
    </location>
</feature>
<keyword evidence="3" id="KW-1185">Reference proteome</keyword>
<name>A0ABQ7JBN6_9APIC</name>
<dbReference type="InterPro" id="IPR013602">
    <property type="entry name" value="Dynein_heavy_linker"/>
</dbReference>
<protein>
    <recommendedName>
        <fullName evidence="1">Dynein heavy chain linker domain-containing protein</fullName>
    </recommendedName>
</protein>
<evidence type="ECO:0000259" key="1">
    <source>
        <dbReference type="Pfam" id="PF08393"/>
    </source>
</evidence>
<dbReference type="Pfam" id="PF08393">
    <property type="entry name" value="DHC_N2"/>
    <property type="match status" value="1"/>
</dbReference>
<dbReference type="InterPro" id="IPR026983">
    <property type="entry name" value="DHC"/>
</dbReference>
<gene>
    <name evidence="2" type="ORF">IE077_002069</name>
</gene>
<accession>A0ABQ7JBN6</accession>
<evidence type="ECO:0000313" key="2">
    <source>
        <dbReference type="EMBL" id="KAF8821412.1"/>
    </source>
</evidence>
<sequence>METFDKKIEKECHNIEYQQQLFDILIEEKCPEDAFIYLEEMENKVKKLTNFTEFLQRYEAEKETLLLKNNIQLILERINLLNSREKLLGKEPTKYDTLGVLEINHFYDFWRAIVDWETNQNKWLDSTIKEIDSQEVSSKLSEMIGNDTTQGFDSISLKSALELGANVCMEKINEISDQANYEFCIEKALGSIKKEWTEKTFEFNEQLEGKGYILVMTNDLKDTLQDHNVAISQLGRHVYAKHFSAELKEWEHQLASIQDTIELWEYCQAELKRLSLFVHLCEAKTQHETIFDSFEKLNEKWSSLMQQASQNPEVVILCCQIHIENSLYDLLRLLNSNRKVLYDQIYEKRYKFPRFYFLTNDELIRVWGSDLNPQSFDQMTLLKLYEGVNSLKTNGEHLIEAVGAIDGLSRQFIIK</sequence>
<dbReference type="InterPro" id="IPR042228">
    <property type="entry name" value="Dynein_linker_3"/>
</dbReference>
<organism evidence="2 3">
    <name type="scientific">Cardiosporidium cionae</name>
    <dbReference type="NCBI Taxonomy" id="476202"/>
    <lineage>
        <taxon>Eukaryota</taxon>
        <taxon>Sar</taxon>
        <taxon>Alveolata</taxon>
        <taxon>Apicomplexa</taxon>
        <taxon>Aconoidasida</taxon>
        <taxon>Nephromycida</taxon>
        <taxon>Cardiosporidium</taxon>
    </lineage>
</organism>
<evidence type="ECO:0000313" key="3">
    <source>
        <dbReference type="Proteomes" id="UP000823046"/>
    </source>
</evidence>
<comment type="caution">
    <text evidence="2">The sequence shown here is derived from an EMBL/GenBank/DDBJ whole genome shotgun (WGS) entry which is preliminary data.</text>
</comment>
<dbReference type="InterPro" id="IPR042222">
    <property type="entry name" value="Dynein_2_N"/>
</dbReference>
<dbReference type="Gene3D" id="1.20.140.100">
    <property type="entry name" value="Dynein heavy chain, N-terminal domain 2"/>
    <property type="match status" value="1"/>
</dbReference>
<dbReference type="Gene3D" id="3.20.180.20">
    <property type="entry name" value="Dynein heavy chain, N-terminal domain 2"/>
    <property type="match status" value="1"/>
</dbReference>
<proteinExistence type="predicted"/>
<dbReference type="Proteomes" id="UP000823046">
    <property type="component" value="Unassembled WGS sequence"/>
</dbReference>
<dbReference type="PANTHER" id="PTHR45703">
    <property type="entry name" value="DYNEIN HEAVY CHAIN"/>
    <property type="match status" value="1"/>
</dbReference>